<reference evidence="2" key="1">
    <citation type="submission" date="2021-03" db="EMBL/GenBank/DDBJ databases">
        <title>Antimicrobial resistance genes in bacteria isolated from Japanese honey, and their potential for conferring macrolide and lincosamide resistance in the American foulbrood pathogen Paenibacillus larvae.</title>
        <authorList>
            <person name="Okamoto M."/>
            <person name="Kumagai M."/>
            <person name="Kanamori H."/>
            <person name="Takamatsu D."/>
        </authorList>
    </citation>
    <scope>NUCLEOTIDE SEQUENCE</scope>
    <source>
        <strain evidence="2">J40TS1</strain>
    </source>
</reference>
<keyword evidence="3" id="KW-1185">Reference proteome</keyword>
<dbReference type="RefSeq" id="WP_213514048.1">
    <property type="nucleotide sequence ID" value="NZ_BOSE01000002.1"/>
</dbReference>
<comment type="caution">
    <text evidence="2">The sequence shown here is derived from an EMBL/GenBank/DDBJ whole genome shotgun (WGS) entry which is preliminary data.</text>
</comment>
<dbReference type="EMBL" id="BOSE01000002">
    <property type="protein sequence ID" value="GIP15777.1"/>
    <property type="molecule type" value="Genomic_DNA"/>
</dbReference>
<evidence type="ECO:0000313" key="2">
    <source>
        <dbReference type="EMBL" id="GIP15777.1"/>
    </source>
</evidence>
<proteinExistence type="predicted"/>
<protein>
    <submittedName>
        <fullName evidence="2">Uncharacterized protein</fullName>
    </submittedName>
</protein>
<sequence length="77" mass="8410">MQLKSLEHSLLAAGKAQGFFISTKALANKSSERSRQARRSESKAPGEMPTLVVCQRSIATLGTRHFAVLSKHATFHT</sequence>
<accession>A0A919YM81</accession>
<name>A0A919YM81_9BACL</name>
<evidence type="ECO:0000313" key="3">
    <source>
        <dbReference type="Proteomes" id="UP000683139"/>
    </source>
</evidence>
<dbReference type="AlphaFoldDB" id="A0A919YM81"/>
<feature type="region of interest" description="Disordered" evidence="1">
    <location>
        <begin position="28"/>
        <end position="48"/>
    </location>
</feature>
<gene>
    <name evidence="2" type="ORF">J40TS1_14190</name>
</gene>
<evidence type="ECO:0000256" key="1">
    <source>
        <dbReference type="SAM" id="MobiDB-lite"/>
    </source>
</evidence>
<dbReference type="Proteomes" id="UP000683139">
    <property type="component" value="Unassembled WGS sequence"/>
</dbReference>
<organism evidence="2 3">
    <name type="scientific">Paenibacillus montaniterrae</name>
    <dbReference type="NCBI Taxonomy" id="429341"/>
    <lineage>
        <taxon>Bacteria</taxon>
        <taxon>Bacillati</taxon>
        <taxon>Bacillota</taxon>
        <taxon>Bacilli</taxon>
        <taxon>Bacillales</taxon>
        <taxon>Paenibacillaceae</taxon>
        <taxon>Paenibacillus</taxon>
    </lineage>
</organism>
<feature type="compositionally biased region" description="Basic and acidic residues" evidence="1">
    <location>
        <begin position="30"/>
        <end position="44"/>
    </location>
</feature>